<protein>
    <submittedName>
        <fullName evidence="1">Uncharacterized protein</fullName>
    </submittedName>
</protein>
<sequence length="216" mass="24004">MTKRDFRVRLLRKKSVTITLALEARASQELNLKETQKAMAMESQRLYRQVAWQLGRKKKYGSKAAKASVRRDLDDPDVGHYCPAWSSFSPSSVVTIPRSGSAKNVVDGSKYLAQHVPFDIWRLKIARVTKIRPLKMIAWKLVLPPLEVVEARNRPSVDKQVSGKMISRISKLELSGKVNQFLASNPMLGQGKVKAVEDGKDNMGVGLSQGATDEGG</sequence>
<organism evidence="1 2">
    <name type="scientific">Dovyalis caffra</name>
    <dbReference type="NCBI Taxonomy" id="77055"/>
    <lineage>
        <taxon>Eukaryota</taxon>
        <taxon>Viridiplantae</taxon>
        <taxon>Streptophyta</taxon>
        <taxon>Embryophyta</taxon>
        <taxon>Tracheophyta</taxon>
        <taxon>Spermatophyta</taxon>
        <taxon>Magnoliopsida</taxon>
        <taxon>eudicotyledons</taxon>
        <taxon>Gunneridae</taxon>
        <taxon>Pentapetalae</taxon>
        <taxon>rosids</taxon>
        <taxon>fabids</taxon>
        <taxon>Malpighiales</taxon>
        <taxon>Salicaceae</taxon>
        <taxon>Flacourtieae</taxon>
        <taxon>Dovyalis</taxon>
    </lineage>
</organism>
<dbReference type="Proteomes" id="UP001314170">
    <property type="component" value="Unassembled WGS sequence"/>
</dbReference>
<accession>A0AAV1R704</accession>
<comment type="caution">
    <text evidence="1">The sequence shown here is derived from an EMBL/GenBank/DDBJ whole genome shotgun (WGS) entry which is preliminary data.</text>
</comment>
<name>A0AAV1R704_9ROSI</name>
<reference evidence="1 2" key="1">
    <citation type="submission" date="2024-01" db="EMBL/GenBank/DDBJ databases">
        <authorList>
            <person name="Waweru B."/>
        </authorList>
    </citation>
    <scope>NUCLEOTIDE SEQUENCE [LARGE SCALE GENOMIC DNA]</scope>
</reference>
<proteinExistence type="predicted"/>
<dbReference type="AlphaFoldDB" id="A0AAV1R704"/>
<evidence type="ECO:0000313" key="1">
    <source>
        <dbReference type="EMBL" id="CAK7328116.1"/>
    </source>
</evidence>
<evidence type="ECO:0000313" key="2">
    <source>
        <dbReference type="Proteomes" id="UP001314170"/>
    </source>
</evidence>
<gene>
    <name evidence="1" type="ORF">DCAF_LOCUS5836</name>
</gene>
<dbReference type="EMBL" id="CAWUPB010000893">
    <property type="protein sequence ID" value="CAK7328116.1"/>
    <property type="molecule type" value="Genomic_DNA"/>
</dbReference>
<keyword evidence="2" id="KW-1185">Reference proteome</keyword>